<keyword evidence="4" id="KW-0813">Transport</keyword>
<keyword evidence="11" id="KW-1185">Reference proteome</keyword>
<dbReference type="PANTHER" id="PTHR12596:SF2">
    <property type="entry name" value="EXPORTIN-7 ISOFORM X1"/>
    <property type="match status" value="1"/>
</dbReference>
<dbReference type="GO" id="GO:0006611">
    <property type="term" value="P:protein export from nucleus"/>
    <property type="evidence" value="ECO:0007669"/>
    <property type="project" value="TreeGrafter"/>
</dbReference>
<dbReference type="EMBL" id="LR901027">
    <property type="protein sequence ID" value="CAD7247610.1"/>
    <property type="molecule type" value="Genomic_DNA"/>
</dbReference>
<evidence type="ECO:0000256" key="2">
    <source>
        <dbReference type="ARBA" id="ARBA00004496"/>
    </source>
</evidence>
<keyword evidence="5" id="KW-0963">Cytoplasm</keyword>
<dbReference type="Gene3D" id="1.25.10.10">
    <property type="entry name" value="Leucine-rich Repeat Variant"/>
    <property type="match status" value="2"/>
</dbReference>
<evidence type="ECO:0000313" key="10">
    <source>
        <dbReference type="EMBL" id="CAD7247610.1"/>
    </source>
</evidence>
<dbReference type="InterPro" id="IPR057947">
    <property type="entry name" value="TPR_XPO7/RBP17"/>
</dbReference>
<dbReference type="InterPro" id="IPR044189">
    <property type="entry name" value="XPO4/7-like"/>
</dbReference>
<dbReference type="FunFam" id="1.25.10.10:FF:000042">
    <property type="entry name" value="exportin-7 isoform X1"/>
    <property type="match status" value="1"/>
</dbReference>
<evidence type="ECO:0000256" key="5">
    <source>
        <dbReference type="ARBA" id="ARBA00022490"/>
    </source>
</evidence>
<dbReference type="GO" id="GO:0005049">
    <property type="term" value="F:nuclear export signal receptor activity"/>
    <property type="evidence" value="ECO:0007669"/>
    <property type="project" value="InterPro"/>
</dbReference>
<dbReference type="Pfam" id="PF03810">
    <property type="entry name" value="IBN_N"/>
    <property type="match status" value="1"/>
</dbReference>
<evidence type="ECO:0000256" key="4">
    <source>
        <dbReference type="ARBA" id="ARBA00022448"/>
    </source>
</evidence>
<gene>
    <name evidence="10" type="ORF">DSTB1V02_LOCUS7440</name>
</gene>
<keyword evidence="6" id="KW-0653">Protein transport</keyword>
<dbReference type="Proteomes" id="UP000677054">
    <property type="component" value="Unassembled WGS sequence"/>
</dbReference>
<dbReference type="InterPro" id="IPR016024">
    <property type="entry name" value="ARM-type_fold"/>
</dbReference>
<evidence type="ECO:0000256" key="8">
    <source>
        <dbReference type="SAM" id="MobiDB-lite"/>
    </source>
</evidence>
<dbReference type="OrthoDB" id="244158at2759"/>
<evidence type="ECO:0000259" key="9">
    <source>
        <dbReference type="PROSITE" id="PS50166"/>
    </source>
</evidence>
<dbReference type="InterPro" id="IPR001494">
    <property type="entry name" value="Importin-beta_N"/>
</dbReference>
<proteinExistence type="inferred from homology"/>
<dbReference type="Pfam" id="PF25795">
    <property type="entry name" value="TPR_XPO7"/>
    <property type="match status" value="1"/>
</dbReference>
<dbReference type="GO" id="GO:0005737">
    <property type="term" value="C:cytoplasm"/>
    <property type="evidence" value="ECO:0007669"/>
    <property type="project" value="UniProtKB-SubCell"/>
</dbReference>
<dbReference type="AlphaFoldDB" id="A0A7R8XDB0"/>
<feature type="compositionally biased region" description="Polar residues" evidence="8">
    <location>
        <begin position="1144"/>
        <end position="1155"/>
    </location>
</feature>
<evidence type="ECO:0000256" key="7">
    <source>
        <dbReference type="ARBA" id="ARBA00023242"/>
    </source>
</evidence>
<name>A0A7R8XDB0_9CRUS</name>
<dbReference type="EMBL" id="CAJPEV010001510">
    <property type="protein sequence ID" value="CAG0893046.1"/>
    <property type="molecule type" value="Genomic_DNA"/>
</dbReference>
<comment type="subcellular location">
    <subcellularLocation>
        <location evidence="2">Cytoplasm</location>
    </subcellularLocation>
    <subcellularLocation>
        <location evidence="1">Nucleus</location>
    </subcellularLocation>
</comment>
<dbReference type="InterPro" id="IPR011989">
    <property type="entry name" value="ARM-like"/>
</dbReference>
<feature type="region of interest" description="Disordered" evidence="8">
    <location>
        <begin position="1142"/>
        <end position="1162"/>
    </location>
</feature>
<accession>A0A7R8XDB0</accession>
<dbReference type="GO" id="GO:0005643">
    <property type="term" value="C:nuclear pore"/>
    <property type="evidence" value="ECO:0007669"/>
    <property type="project" value="TreeGrafter"/>
</dbReference>
<dbReference type="PROSITE" id="PS50166">
    <property type="entry name" value="IMPORTIN_B_NT"/>
    <property type="match status" value="1"/>
</dbReference>
<feature type="domain" description="Importin N-terminal" evidence="9">
    <location>
        <begin position="84"/>
        <end position="150"/>
    </location>
</feature>
<organism evidence="10">
    <name type="scientific">Darwinula stevensoni</name>
    <dbReference type="NCBI Taxonomy" id="69355"/>
    <lineage>
        <taxon>Eukaryota</taxon>
        <taxon>Metazoa</taxon>
        <taxon>Ecdysozoa</taxon>
        <taxon>Arthropoda</taxon>
        <taxon>Crustacea</taxon>
        <taxon>Oligostraca</taxon>
        <taxon>Ostracoda</taxon>
        <taxon>Podocopa</taxon>
        <taxon>Podocopida</taxon>
        <taxon>Darwinulocopina</taxon>
        <taxon>Darwinuloidea</taxon>
        <taxon>Darwinulidae</taxon>
        <taxon>Darwinula</taxon>
    </lineage>
</organism>
<sequence length="1162" mass="131163">MVFGISVIEATGSQAAPITGSTHPESSDSASPSQCDPVEICSFFKKLLIETGVRRMSQDQEWLHLELLCKHLYESSNASERAEAEKALISFENSEESLPKCQLLLERGTSSYAQVLAAHTLNKLVSRPNCPLSTSQKVEMRSYILRYLATRPQLAAYVTQALVSLYARITKLGWFDREKEEFMFRNVIGDVTNFLQGSVDHCVMGVQLLSTLVCEMNQVSECEANRSISKHRKIAASFRDTHLFEIFQLSCALLRSALENCKKLSYIDDSQQNLMHQLLKLAHNCLTFDFIGTSIDESSDDLCTVQIPTSWRPAFLSFSTLQLFFDLYSVLPVSISPMALSCLVQLASVRRSLFNNTERAKFLNQLVSGVKTLLQNPRGLSDHNNYHEFCRLLARLKTNYQLGELVTVDNYPQFIELIANFTVQSLQMWQFAPNSVHYLLSLWQRMVASVPYVKSTEPHMLEVYTPEVTKAYITSRLESVPVVLREGLEDPLDDWGLVQQQLDQLSTIGRCQYTKTVTLLAQLFDSTAQEFQQLISDPSKASLQEVRIKEGQLTWLVYIIGAAVGGRVSFNTSEEHDSMDGEIVCRVLQLMNLTDSQLSQGGSQQLELAMLSFMEQFRKIYIGDQVQKTPKVYRRLSENLGLEDESMVLSVFIRKIITNLRYWGACEAILTRTLSLLNDLSVGYSSVRRLVKLEEVQFLLSHHTPTHFPFLGVGLVGGAEMKCRSTFYTALGRLLMVDLGEDEDKFISFMIPLATSFESVGKLVLEGGEAAASNESAKKALIGLARDLRGLAFAFNNKAAFGMFFDWMGSYPTYTPILVRALEIWFTDPQVTTPILKFYAEFVVNRSQRLNFDVSSPNGILLFREASKVICTYGSRVLTLPEVSKDQMYPLKLKGISICFSLLKASLSGNYVNFGVFRLYGDDALDSALQMFVKLLLSIPQHDLMDYPKLSQTYFMLLECLAQDHMVFLAILDPQVILYLLSSLSEGLTALDTMVSTGCCATLDHIVTFMYKQISSKGKKPAGSQEMQMAREAVIKLLELQPELFQGMLSTVLNMVMYEDCRNQWSLSRPLLGLILLRQQYFQELREKIISQQPMERRAAMSQCFDSLMEDIEPNLLTKNRDKFTQNLSVFRRDITDSLRGNPLANTSLTNNNPSLGEMMAT</sequence>
<evidence type="ECO:0000313" key="11">
    <source>
        <dbReference type="Proteomes" id="UP000677054"/>
    </source>
</evidence>
<dbReference type="GO" id="GO:0031267">
    <property type="term" value="F:small GTPase binding"/>
    <property type="evidence" value="ECO:0007669"/>
    <property type="project" value="InterPro"/>
</dbReference>
<keyword evidence="7" id="KW-0539">Nucleus</keyword>
<comment type="similarity">
    <text evidence="3">Belongs to the exportin family.</text>
</comment>
<evidence type="ECO:0000256" key="6">
    <source>
        <dbReference type="ARBA" id="ARBA00022927"/>
    </source>
</evidence>
<evidence type="ECO:0000256" key="1">
    <source>
        <dbReference type="ARBA" id="ARBA00004123"/>
    </source>
</evidence>
<dbReference type="PANTHER" id="PTHR12596">
    <property type="entry name" value="EXPORTIN 4,7-RELATED"/>
    <property type="match status" value="1"/>
</dbReference>
<dbReference type="SMART" id="SM00913">
    <property type="entry name" value="IBN_N"/>
    <property type="match status" value="1"/>
</dbReference>
<evidence type="ECO:0000256" key="3">
    <source>
        <dbReference type="ARBA" id="ARBA00009466"/>
    </source>
</evidence>
<feature type="region of interest" description="Disordered" evidence="8">
    <location>
        <begin position="15"/>
        <end position="34"/>
    </location>
</feature>
<protein>
    <recommendedName>
        <fullName evidence="9">Importin N-terminal domain-containing protein</fullName>
    </recommendedName>
</protein>
<dbReference type="SUPFAM" id="SSF48371">
    <property type="entry name" value="ARM repeat"/>
    <property type="match status" value="1"/>
</dbReference>
<reference evidence="10" key="1">
    <citation type="submission" date="2020-11" db="EMBL/GenBank/DDBJ databases">
        <authorList>
            <person name="Tran Van P."/>
        </authorList>
    </citation>
    <scope>NUCLEOTIDE SEQUENCE</scope>
</reference>